<evidence type="ECO:0000313" key="1">
    <source>
        <dbReference type="EMBL" id="GFY75640.1"/>
    </source>
</evidence>
<gene>
    <name evidence="1" type="ORF">TNIN_81261</name>
</gene>
<keyword evidence="2" id="KW-1185">Reference proteome</keyword>
<organism evidence="1 2">
    <name type="scientific">Trichonephila inaurata madagascariensis</name>
    <dbReference type="NCBI Taxonomy" id="2747483"/>
    <lineage>
        <taxon>Eukaryota</taxon>
        <taxon>Metazoa</taxon>
        <taxon>Ecdysozoa</taxon>
        <taxon>Arthropoda</taxon>
        <taxon>Chelicerata</taxon>
        <taxon>Arachnida</taxon>
        <taxon>Araneae</taxon>
        <taxon>Araneomorphae</taxon>
        <taxon>Entelegynae</taxon>
        <taxon>Araneoidea</taxon>
        <taxon>Nephilidae</taxon>
        <taxon>Trichonephila</taxon>
        <taxon>Trichonephila inaurata</taxon>
    </lineage>
</organism>
<accession>A0A8X6YMC6</accession>
<reference evidence="1" key="1">
    <citation type="submission" date="2020-08" db="EMBL/GenBank/DDBJ databases">
        <title>Multicomponent nature underlies the extraordinary mechanical properties of spider dragline silk.</title>
        <authorList>
            <person name="Kono N."/>
            <person name="Nakamura H."/>
            <person name="Mori M."/>
            <person name="Yoshida Y."/>
            <person name="Ohtoshi R."/>
            <person name="Malay A.D."/>
            <person name="Moran D.A.P."/>
            <person name="Tomita M."/>
            <person name="Numata K."/>
            <person name="Arakawa K."/>
        </authorList>
    </citation>
    <scope>NUCLEOTIDE SEQUENCE</scope>
</reference>
<comment type="caution">
    <text evidence="1">The sequence shown here is derived from an EMBL/GenBank/DDBJ whole genome shotgun (WGS) entry which is preliminary data.</text>
</comment>
<proteinExistence type="predicted"/>
<protein>
    <submittedName>
        <fullName evidence="1">Uncharacterized protein</fullName>
    </submittedName>
</protein>
<evidence type="ECO:0000313" key="2">
    <source>
        <dbReference type="Proteomes" id="UP000886998"/>
    </source>
</evidence>
<sequence>MLDIVVTCRLLASEMLFLWTKQMKADVHSILFCVSWSDAGRPKVCILFRNSNDHELCCILNHENILLPFRCRQLLLFDQPESILPPVAQLILSRSKLDDHFDLHQQFGMFLRTFLHPIVH</sequence>
<dbReference type="Proteomes" id="UP000886998">
    <property type="component" value="Unassembled WGS sequence"/>
</dbReference>
<dbReference type="EMBL" id="BMAV01021516">
    <property type="protein sequence ID" value="GFY75640.1"/>
    <property type="molecule type" value="Genomic_DNA"/>
</dbReference>
<name>A0A8X6YMC6_9ARAC</name>
<dbReference type="AlphaFoldDB" id="A0A8X6YMC6"/>
<dbReference type="OrthoDB" id="10484583at2759"/>